<gene>
    <name evidence="1" type="ORF">DWG20_14450</name>
</gene>
<proteinExistence type="predicted"/>
<dbReference type="SUPFAM" id="SSF53254">
    <property type="entry name" value="Phosphoglycerate mutase-like"/>
    <property type="match status" value="1"/>
</dbReference>
<evidence type="ECO:0000313" key="1">
    <source>
        <dbReference type="EMBL" id="AXK40534.1"/>
    </source>
</evidence>
<dbReference type="InterPro" id="IPR029033">
    <property type="entry name" value="His_PPase_superfam"/>
</dbReference>
<dbReference type="AlphaFoldDB" id="A0A345Y9D2"/>
<dbReference type="OrthoDB" id="7502553at2"/>
<dbReference type="EMBL" id="CP031337">
    <property type="protein sequence ID" value="AXK40534.1"/>
    <property type="molecule type" value="Genomic_DNA"/>
</dbReference>
<sequence>MKTELTLLCHAPTHAMRAGMFPCAEDPIEWPEYLPAGMTLDALSFERVLVSPARCARETAAALSLTATVDSALRELDYGDWQGRSLKEIVRDDPEGLQHWLADPATAPHRGESIEALARRVVDRLKNPVHFPGCTLLVTHASVIKVLLLEAVGAPLTAFSSVDVAPLSRVALTAFKDRWRLRIGESLIG</sequence>
<dbReference type="RefSeq" id="WP_115434461.1">
    <property type="nucleotide sequence ID" value="NZ_CP031337.1"/>
</dbReference>
<dbReference type="Proteomes" id="UP000254537">
    <property type="component" value="Chromosome"/>
</dbReference>
<organism evidence="1 2">
    <name type="scientific">Crenobacter cavernae</name>
    <dbReference type="NCBI Taxonomy" id="2290923"/>
    <lineage>
        <taxon>Bacteria</taxon>
        <taxon>Pseudomonadati</taxon>
        <taxon>Pseudomonadota</taxon>
        <taxon>Betaproteobacteria</taxon>
        <taxon>Neisseriales</taxon>
        <taxon>Neisseriaceae</taxon>
        <taxon>Crenobacter</taxon>
    </lineage>
</organism>
<name>A0A345Y9D2_9NEIS</name>
<dbReference type="Pfam" id="PF00300">
    <property type="entry name" value="His_Phos_1"/>
    <property type="match status" value="1"/>
</dbReference>
<dbReference type="Gene3D" id="3.40.50.1240">
    <property type="entry name" value="Phosphoglycerate mutase-like"/>
    <property type="match status" value="1"/>
</dbReference>
<dbReference type="InterPro" id="IPR013078">
    <property type="entry name" value="His_Pase_superF_clade-1"/>
</dbReference>
<accession>A0A345Y9D2</accession>
<evidence type="ECO:0000313" key="2">
    <source>
        <dbReference type="Proteomes" id="UP000254537"/>
    </source>
</evidence>
<reference evidence="1 2" key="1">
    <citation type="submission" date="2018-07" db="EMBL/GenBank/DDBJ databases">
        <title>Crenobacter cavernae sp. nov., isolated from a karst cave.</title>
        <authorList>
            <person name="Zhu H."/>
        </authorList>
    </citation>
    <scope>NUCLEOTIDE SEQUENCE [LARGE SCALE GENOMIC DNA]</scope>
    <source>
        <strain evidence="1 2">K1W11S-77</strain>
    </source>
</reference>
<protein>
    <submittedName>
        <fullName evidence="1">Histidine phosphatase family protein</fullName>
    </submittedName>
</protein>
<dbReference type="KEGG" id="ccah:DWG20_14450"/>